<evidence type="ECO:0000313" key="4">
    <source>
        <dbReference type="EMBL" id="KAK5988392.1"/>
    </source>
</evidence>
<feature type="domain" description="DUF7223" evidence="3">
    <location>
        <begin position="215"/>
        <end position="466"/>
    </location>
</feature>
<dbReference type="Proteomes" id="UP001338125">
    <property type="component" value="Unassembled WGS sequence"/>
</dbReference>
<evidence type="ECO:0000256" key="1">
    <source>
        <dbReference type="SAM" id="SignalP"/>
    </source>
</evidence>
<dbReference type="InterPro" id="IPR055647">
    <property type="entry name" value="DUF7223"/>
</dbReference>
<organism evidence="4 5">
    <name type="scientific">Cladobotryum mycophilum</name>
    <dbReference type="NCBI Taxonomy" id="491253"/>
    <lineage>
        <taxon>Eukaryota</taxon>
        <taxon>Fungi</taxon>
        <taxon>Dikarya</taxon>
        <taxon>Ascomycota</taxon>
        <taxon>Pezizomycotina</taxon>
        <taxon>Sordariomycetes</taxon>
        <taxon>Hypocreomycetidae</taxon>
        <taxon>Hypocreales</taxon>
        <taxon>Hypocreaceae</taxon>
        <taxon>Cladobotryum</taxon>
    </lineage>
</organism>
<dbReference type="EMBL" id="JAVFKD010000016">
    <property type="protein sequence ID" value="KAK5988392.1"/>
    <property type="molecule type" value="Genomic_DNA"/>
</dbReference>
<feature type="domain" description="DUF7029" evidence="2">
    <location>
        <begin position="91"/>
        <end position="188"/>
    </location>
</feature>
<protein>
    <submittedName>
        <fullName evidence="4">Uncharacterized protein</fullName>
    </submittedName>
</protein>
<comment type="caution">
    <text evidence="4">The sequence shown here is derived from an EMBL/GenBank/DDBJ whole genome shotgun (WGS) entry which is preliminary data.</text>
</comment>
<keyword evidence="1" id="KW-0732">Signal</keyword>
<gene>
    <name evidence="4" type="ORF">PT974_12546</name>
</gene>
<dbReference type="Pfam" id="PF23865">
    <property type="entry name" value="DUF7223"/>
    <property type="match status" value="1"/>
</dbReference>
<sequence length="471" mass="49060">MFWKTTSASAAFVAVLADTFTGAAAGPIFATRDEPAPAASSPVVLQPAPIPGENFSGYNDPSLSSSDNFYWAQQEQGILANMTLSVANGFRLLNSHRFGDIVEAVDCSNADVTIKFNSADNLNAAKNAWTWVNNKPENTVVYVVDGSSCGGQNQRQPYYVNSISYDEKSNSATLEASTAKWQDFADDATIRLHGLPADGETAKRGWTSINKDVSINVAHDFGGHIYSTVYNGINIGIDCTDCKTTGTIEADITLSFSNGFQATMTAHNSFGFRFAVGLSASGAIHSPWASQSFRVATVPLAGISISDVVELGPEITFDVQASISDLTAAFNTNFGIAMTLPEGSQMTLGQSANLNPSFSKIGPSISGSVSTSARLAPLATLSMAGTFMGKGLVGGLSLNAPILTANVKAAGNSAGGVCPNGGTTGVAYSVNVGMEVDAFGGFGSISDQPHKTALYTKNAPIVNDCVRITGK</sequence>
<dbReference type="InterPro" id="IPR054293">
    <property type="entry name" value="DUF7029"/>
</dbReference>
<keyword evidence="5" id="KW-1185">Reference proteome</keyword>
<evidence type="ECO:0000313" key="5">
    <source>
        <dbReference type="Proteomes" id="UP001338125"/>
    </source>
</evidence>
<evidence type="ECO:0000259" key="2">
    <source>
        <dbReference type="Pfam" id="PF22974"/>
    </source>
</evidence>
<evidence type="ECO:0000259" key="3">
    <source>
        <dbReference type="Pfam" id="PF23865"/>
    </source>
</evidence>
<feature type="chain" id="PRO_5045875901" evidence="1">
    <location>
        <begin position="26"/>
        <end position="471"/>
    </location>
</feature>
<dbReference type="Pfam" id="PF22974">
    <property type="entry name" value="DUF7029"/>
    <property type="match status" value="1"/>
</dbReference>
<accession>A0ABR0S895</accession>
<reference evidence="4 5" key="1">
    <citation type="submission" date="2024-01" db="EMBL/GenBank/DDBJ databases">
        <title>Complete genome of Cladobotryum mycophilum ATHUM6906.</title>
        <authorList>
            <person name="Christinaki A.C."/>
            <person name="Myridakis A.I."/>
            <person name="Kouvelis V.N."/>
        </authorList>
    </citation>
    <scope>NUCLEOTIDE SEQUENCE [LARGE SCALE GENOMIC DNA]</scope>
    <source>
        <strain evidence="4 5">ATHUM6906</strain>
    </source>
</reference>
<feature type="signal peptide" evidence="1">
    <location>
        <begin position="1"/>
        <end position="25"/>
    </location>
</feature>
<name>A0ABR0S895_9HYPO</name>
<proteinExistence type="predicted"/>